<accession>A0A9N9TVP7</accession>
<evidence type="ECO:0000313" key="2">
    <source>
        <dbReference type="EMBL" id="CAG9863593.1"/>
    </source>
</evidence>
<dbReference type="PANTHER" id="PTHR11008">
    <property type="entry name" value="PROTEIN TAKEOUT-LIKE PROTEIN"/>
    <property type="match status" value="1"/>
</dbReference>
<dbReference type="Proteomes" id="UP001153712">
    <property type="component" value="Chromosome 7"/>
</dbReference>
<dbReference type="OrthoDB" id="6759118at2759"/>
<dbReference type="InterPro" id="IPR010562">
    <property type="entry name" value="Haemolymph_juvenile_hormone-bd"/>
</dbReference>
<gene>
    <name evidence="2" type="ORF">PHYEVI_LOCUS9879</name>
</gene>
<evidence type="ECO:0000313" key="3">
    <source>
        <dbReference type="Proteomes" id="UP001153712"/>
    </source>
</evidence>
<keyword evidence="3" id="KW-1185">Reference proteome</keyword>
<dbReference type="PANTHER" id="PTHR11008:SF9">
    <property type="entry name" value="PROTEIN TAKEOUT-LIKE PROTEIN"/>
    <property type="match status" value="1"/>
</dbReference>
<keyword evidence="1" id="KW-0732">Signal</keyword>
<organism evidence="2 3">
    <name type="scientific">Phyllotreta striolata</name>
    <name type="common">Striped flea beetle</name>
    <name type="synonym">Crioceris striolata</name>
    <dbReference type="NCBI Taxonomy" id="444603"/>
    <lineage>
        <taxon>Eukaryota</taxon>
        <taxon>Metazoa</taxon>
        <taxon>Ecdysozoa</taxon>
        <taxon>Arthropoda</taxon>
        <taxon>Hexapoda</taxon>
        <taxon>Insecta</taxon>
        <taxon>Pterygota</taxon>
        <taxon>Neoptera</taxon>
        <taxon>Endopterygota</taxon>
        <taxon>Coleoptera</taxon>
        <taxon>Polyphaga</taxon>
        <taxon>Cucujiformia</taxon>
        <taxon>Chrysomeloidea</taxon>
        <taxon>Chrysomelidae</taxon>
        <taxon>Galerucinae</taxon>
        <taxon>Alticini</taxon>
        <taxon>Phyllotreta</taxon>
    </lineage>
</organism>
<dbReference type="InterPro" id="IPR038606">
    <property type="entry name" value="To_sf"/>
</dbReference>
<dbReference type="EMBL" id="OU900100">
    <property type="protein sequence ID" value="CAG9863593.1"/>
    <property type="molecule type" value="Genomic_DNA"/>
</dbReference>
<sequence length="250" mass="28153">MFFEKSIVLLGFALLAVNAVSAESDLDRGLAIMACARRAMAVGVPELGVPPHDPYVVITRNFSFSADIGSFLGAKINMSQMTWAGLARWNLTATQLSLDDDDSAAFHFKLYWDYLKIAGHFDLQEDQIIFHPQQHGQFSIEFEDTDWKGTLNVTKPNKSSNGTVNESDIHWHAKDVKVHLTGLGLLNTPTAALLQEGLENALNRNLMGNLIGKFIKMRLETVWWNTGKVWQLTQWCKDHPEFSEELDLVY</sequence>
<feature type="signal peptide" evidence="1">
    <location>
        <begin position="1"/>
        <end position="22"/>
    </location>
</feature>
<name>A0A9N9TVP7_PHYSR</name>
<proteinExistence type="predicted"/>
<dbReference type="AlphaFoldDB" id="A0A9N9TVP7"/>
<dbReference type="Gene3D" id="3.15.10.30">
    <property type="entry name" value="Haemolymph juvenile hormone binding protein"/>
    <property type="match status" value="1"/>
</dbReference>
<reference evidence="2" key="1">
    <citation type="submission" date="2022-01" db="EMBL/GenBank/DDBJ databases">
        <authorList>
            <person name="King R."/>
        </authorList>
    </citation>
    <scope>NUCLEOTIDE SEQUENCE</scope>
</reference>
<evidence type="ECO:0000256" key="1">
    <source>
        <dbReference type="SAM" id="SignalP"/>
    </source>
</evidence>
<protein>
    <submittedName>
        <fullName evidence="2">Uncharacterized protein</fullName>
    </submittedName>
</protein>
<feature type="chain" id="PRO_5040189977" evidence="1">
    <location>
        <begin position="23"/>
        <end position="250"/>
    </location>
</feature>
<dbReference type="Pfam" id="PF06585">
    <property type="entry name" value="JHBP"/>
    <property type="match status" value="1"/>
</dbReference>